<dbReference type="InterPro" id="IPR043128">
    <property type="entry name" value="Rev_trsase/Diguanyl_cyclase"/>
</dbReference>
<dbReference type="PANTHER" id="PTHR44757">
    <property type="entry name" value="DIGUANYLATE CYCLASE DGCP"/>
    <property type="match status" value="1"/>
</dbReference>
<dbReference type="Pfam" id="PF00990">
    <property type="entry name" value="GGDEF"/>
    <property type="match status" value="1"/>
</dbReference>
<evidence type="ECO:0000256" key="1">
    <source>
        <dbReference type="SAM" id="Phobius"/>
    </source>
</evidence>
<keyword evidence="1" id="KW-0472">Membrane</keyword>
<feature type="domain" description="EAL" evidence="4">
    <location>
        <begin position="695"/>
        <end position="948"/>
    </location>
</feature>
<feature type="chain" id="PRO_5037908028" description="EAL domain-containing protein" evidence="2">
    <location>
        <begin position="25"/>
        <end position="948"/>
    </location>
</feature>
<dbReference type="Proteomes" id="UP000631300">
    <property type="component" value="Unassembled WGS sequence"/>
</dbReference>
<dbReference type="SUPFAM" id="SSF55073">
    <property type="entry name" value="Nucleotide cyclase"/>
    <property type="match status" value="1"/>
</dbReference>
<dbReference type="InterPro" id="IPR011622">
    <property type="entry name" value="7TMR_DISM_rcpt_extracell_dom2"/>
</dbReference>
<dbReference type="NCBIfam" id="TIGR00254">
    <property type="entry name" value="GGDEF"/>
    <property type="match status" value="1"/>
</dbReference>
<accession>A0A918MYS8</accession>
<feature type="domain" description="PAC" evidence="3">
    <location>
        <begin position="472"/>
        <end position="522"/>
    </location>
</feature>
<protein>
    <recommendedName>
        <fullName evidence="8">EAL domain-containing protein</fullName>
    </recommendedName>
</protein>
<dbReference type="EMBL" id="BMXP01000003">
    <property type="protein sequence ID" value="GGW84363.1"/>
    <property type="molecule type" value="Genomic_DNA"/>
</dbReference>
<comment type="caution">
    <text evidence="6">The sequence shown here is derived from an EMBL/GenBank/DDBJ whole genome shotgun (WGS) entry which is preliminary data.</text>
</comment>
<dbReference type="PROSITE" id="PS50113">
    <property type="entry name" value="PAC"/>
    <property type="match status" value="1"/>
</dbReference>
<dbReference type="Pfam" id="PF13426">
    <property type="entry name" value="PAS_9"/>
    <property type="match status" value="1"/>
</dbReference>
<feature type="domain" description="GGDEF" evidence="5">
    <location>
        <begin position="551"/>
        <end position="684"/>
    </location>
</feature>
<reference evidence="6" key="1">
    <citation type="journal article" date="2014" name="Int. J. Syst. Evol. Microbiol.">
        <title>Complete genome sequence of Corynebacterium casei LMG S-19264T (=DSM 44701T), isolated from a smear-ripened cheese.</title>
        <authorList>
            <consortium name="US DOE Joint Genome Institute (JGI-PGF)"/>
            <person name="Walter F."/>
            <person name="Albersmeier A."/>
            <person name="Kalinowski J."/>
            <person name="Ruckert C."/>
        </authorList>
    </citation>
    <scope>NUCLEOTIDE SEQUENCE</scope>
    <source>
        <strain evidence="6">KCTC 22164</strain>
    </source>
</reference>
<dbReference type="InterPro" id="IPR029787">
    <property type="entry name" value="Nucleotide_cyclase"/>
</dbReference>
<gene>
    <name evidence="6" type="ORF">GCM10007391_17610</name>
</gene>
<dbReference type="InterPro" id="IPR035919">
    <property type="entry name" value="EAL_sf"/>
</dbReference>
<dbReference type="Gene3D" id="3.30.450.20">
    <property type="entry name" value="PAS domain"/>
    <property type="match status" value="1"/>
</dbReference>
<evidence type="ECO:0000313" key="6">
    <source>
        <dbReference type="EMBL" id="GGW84363.1"/>
    </source>
</evidence>
<evidence type="ECO:0008006" key="8">
    <source>
        <dbReference type="Google" id="ProtNLM"/>
    </source>
</evidence>
<sequence>MILVKVLRCLTLIGMLSCTTSVSAGQLLVSDDTEVASLREVSDAVVLSQQNTYREALDANTPYKELMALREIPEHQRLWLKSEIVNQGTSGRDLVITINRLKIEQLHFYLVDQQYRIIASSTYQAGSSDGHADWPSPYVRFPFTVGNTDSVTVLIGIKDKGSANYTVALWDAGALAVHDRMRLILLGALLGMLFIAFSYFLLSYLFQRTPTRFWISVCFGLTMVLVFVSQGGLSRWPDLIPVSEMLIASLITMTALTLAKVSHNLFPRIPLLFRLGNYLLPLGLLAFCLWRNAFDATHFIYLLCPVIGVYQVALVIFFRDRRHPSLSQLYATAWAMLFVLYAIQLKNTLNSTVISAGMLLIVIMVIMLAMLFFAFSLEQKERSHSHQQLLSRDQTISSLHHFYDLFRNSVEGFYTSTIEGTLKSVNPAMCSLFGYDDEASMLASVHNTREFYADSRDRDALVAEIVEQGQVLGREIRGVRSDGEEFWFCVSCQLKKDSNGSFLYGSLYDITERKNSSLSIEFLASHDSLTGVYNRREFERLLANAISSDAETVCLLYMDLDRFKVVNDTCGHRAGDELIREIARLIDTTLSGTGYLGRLGGDEFGVLITEQPEETAYLYGMKILNAIQSYRFMWDKRIFTLGVSIGLVSCRETSGNPEHCLSMADAACYFAKEQGRNQIHRFRHDDESMQRYKKELDWVSAINDALEHDRFVLYYQPYRALSRVTHAMHFEVLLRLQNEDGTTTGPNAFLPTAERYNLSAAIDKWVVEKTLLWLYQNPEQQAAIGRLSINLSGQSLADREFKLHVLNAFEKYAIPYSKVCFEITESVAIIRMENTLNFMRSFTQLGCSFALDDFGSGFSSYTYLKNLPVDIVKIDGGFIRDMLSNRVDAAVVASITEVARAMGMETVGEFVESEAVMAELGKIGVDFAQGYSVAAPSPLASMPEKNIG</sequence>
<dbReference type="InterPro" id="IPR000014">
    <property type="entry name" value="PAS"/>
</dbReference>
<dbReference type="InterPro" id="IPR000160">
    <property type="entry name" value="GGDEF_dom"/>
</dbReference>
<dbReference type="Pfam" id="PF00563">
    <property type="entry name" value="EAL"/>
    <property type="match status" value="1"/>
</dbReference>
<dbReference type="InterPro" id="IPR000700">
    <property type="entry name" value="PAS-assoc_C"/>
</dbReference>
<feature type="transmembrane region" description="Helical" evidence="1">
    <location>
        <begin position="299"/>
        <end position="317"/>
    </location>
</feature>
<feature type="transmembrane region" description="Helical" evidence="1">
    <location>
        <begin position="271"/>
        <end position="293"/>
    </location>
</feature>
<evidence type="ECO:0000313" key="7">
    <source>
        <dbReference type="Proteomes" id="UP000631300"/>
    </source>
</evidence>
<dbReference type="PROSITE" id="PS50887">
    <property type="entry name" value="GGDEF"/>
    <property type="match status" value="1"/>
</dbReference>
<dbReference type="InterPro" id="IPR052155">
    <property type="entry name" value="Biofilm_reg_signaling"/>
</dbReference>
<name>A0A918MYS8_9ALTE</name>
<feature type="transmembrane region" description="Helical" evidence="1">
    <location>
        <begin position="213"/>
        <end position="233"/>
    </location>
</feature>
<feature type="transmembrane region" description="Helical" evidence="1">
    <location>
        <begin position="329"/>
        <end position="347"/>
    </location>
</feature>
<feature type="signal peptide" evidence="2">
    <location>
        <begin position="1"/>
        <end position="24"/>
    </location>
</feature>
<keyword evidence="1" id="KW-1133">Transmembrane helix</keyword>
<keyword evidence="1" id="KW-0812">Transmembrane</keyword>
<evidence type="ECO:0000259" key="4">
    <source>
        <dbReference type="PROSITE" id="PS50883"/>
    </source>
</evidence>
<proteinExistence type="predicted"/>
<dbReference type="CDD" id="cd01949">
    <property type="entry name" value="GGDEF"/>
    <property type="match status" value="1"/>
</dbReference>
<dbReference type="Pfam" id="PF07696">
    <property type="entry name" value="7TMR-DISMED2"/>
    <property type="match status" value="1"/>
</dbReference>
<dbReference type="SUPFAM" id="SSF141868">
    <property type="entry name" value="EAL domain-like"/>
    <property type="match status" value="1"/>
</dbReference>
<organism evidence="6 7">
    <name type="scientific">Alteromonas halophila</name>
    <dbReference type="NCBI Taxonomy" id="516698"/>
    <lineage>
        <taxon>Bacteria</taxon>
        <taxon>Pseudomonadati</taxon>
        <taxon>Pseudomonadota</taxon>
        <taxon>Gammaproteobacteria</taxon>
        <taxon>Alteromonadales</taxon>
        <taxon>Alteromonadaceae</taxon>
        <taxon>Alteromonas/Salinimonas group</taxon>
        <taxon>Alteromonas</taxon>
    </lineage>
</organism>
<reference evidence="6" key="2">
    <citation type="submission" date="2020-09" db="EMBL/GenBank/DDBJ databases">
        <authorList>
            <person name="Sun Q."/>
            <person name="Kim S."/>
        </authorList>
    </citation>
    <scope>NUCLEOTIDE SEQUENCE</scope>
    <source>
        <strain evidence="6">KCTC 22164</strain>
    </source>
</reference>
<dbReference type="InterPro" id="IPR001633">
    <property type="entry name" value="EAL_dom"/>
</dbReference>
<feature type="transmembrane region" description="Helical" evidence="1">
    <location>
        <begin position="353"/>
        <end position="375"/>
    </location>
</feature>
<dbReference type="SMART" id="SM00267">
    <property type="entry name" value="GGDEF"/>
    <property type="match status" value="1"/>
</dbReference>
<dbReference type="AlphaFoldDB" id="A0A918MYS8"/>
<keyword evidence="2" id="KW-0732">Signal</keyword>
<dbReference type="NCBIfam" id="TIGR00229">
    <property type="entry name" value="sensory_box"/>
    <property type="match status" value="1"/>
</dbReference>
<dbReference type="CDD" id="cd00130">
    <property type="entry name" value="PAS"/>
    <property type="match status" value="1"/>
</dbReference>
<keyword evidence="7" id="KW-1185">Reference proteome</keyword>
<dbReference type="InterPro" id="IPR035965">
    <property type="entry name" value="PAS-like_dom_sf"/>
</dbReference>
<evidence type="ECO:0000256" key="2">
    <source>
        <dbReference type="SAM" id="SignalP"/>
    </source>
</evidence>
<dbReference type="CDD" id="cd01948">
    <property type="entry name" value="EAL"/>
    <property type="match status" value="1"/>
</dbReference>
<evidence type="ECO:0000259" key="3">
    <source>
        <dbReference type="PROSITE" id="PS50113"/>
    </source>
</evidence>
<evidence type="ECO:0000259" key="5">
    <source>
        <dbReference type="PROSITE" id="PS50887"/>
    </source>
</evidence>
<dbReference type="Gene3D" id="3.30.70.270">
    <property type="match status" value="1"/>
</dbReference>
<feature type="transmembrane region" description="Helical" evidence="1">
    <location>
        <begin position="183"/>
        <end position="206"/>
    </location>
</feature>
<dbReference type="PANTHER" id="PTHR44757:SF2">
    <property type="entry name" value="BIOFILM ARCHITECTURE MAINTENANCE PROTEIN MBAA"/>
    <property type="match status" value="1"/>
</dbReference>
<dbReference type="SMART" id="SM00052">
    <property type="entry name" value="EAL"/>
    <property type="match status" value="1"/>
</dbReference>
<dbReference type="PROSITE" id="PS50883">
    <property type="entry name" value="EAL"/>
    <property type="match status" value="1"/>
</dbReference>
<dbReference type="SUPFAM" id="SSF55785">
    <property type="entry name" value="PYP-like sensor domain (PAS domain)"/>
    <property type="match status" value="1"/>
</dbReference>
<dbReference type="Gene3D" id="3.20.20.450">
    <property type="entry name" value="EAL domain"/>
    <property type="match status" value="1"/>
</dbReference>